<feature type="compositionally biased region" description="Low complexity" evidence="1">
    <location>
        <begin position="200"/>
        <end position="210"/>
    </location>
</feature>
<name>A0ABQ6MSM8_9STRA</name>
<sequence>MADFAGILQFRAPGELGGVYFSVNTVLALTACFVSTYIYYEGVEEEPAIKEKTAWAVVGGLVGAWLLSFGAFLALIEPAYIKSFFSRKTGSDWSKSYFLDNDEDRIKMFIHGQNRLLWKDIRGDVKAYTLANWERWEADEPEWFNDNFKGSVDDDMVPDERLSGMGGVGRMRTGMTSGRATGNLGGILGSPPPPVRGHPGRVVPEPADVT</sequence>
<feature type="region of interest" description="Disordered" evidence="1">
    <location>
        <begin position="189"/>
        <end position="210"/>
    </location>
</feature>
<keyword evidence="2" id="KW-0472">Membrane</keyword>
<reference evidence="3 4" key="1">
    <citation type="journal article" date="2023" name="Commun. Biol.">
        <title>Genome analysis of Parmales, the sister group of diatoms, reveals the evolutionary specialization of diatoms from phago-mixotrophs to photoautotrophs.</title>
        <authorList>
            <person name="Ban H."/>
            <person name="Sato S."/>
            <person name="Yoshikawa S."/>
            <person name="Yamada K."/>
            <person name="Nakamura Y."/>
            <person name="Ichinomiya M."/>
            <person name="Sato N."/>
            <person name="Blanc-Mathieu R."/>
            <person name="Endo H."/>
            <person name="Kuwata A."/>
            <person name="Ogata H."/>
        </authorList>
    </citation>
    <scope>NUCLEOTIDE SEQUENCE [LARGE SCALE GENOMIC DNA]</scope>
</reference>
<dbReference type="EMBL" id="BRYB01000507">
    <property type="protein sequence ID" value="GMI31416.1"/>
    <property type="molecule type" value="Genomic_DNA"/>
</dbReference>
<evidence type="ECO:0000256" key="2">
    <source>
        <dbReference type="SAM" id="Phobius"/>
    </source>
</evidence>
<keyword evidence="4" id="KW-1185">Reference proteome</keyword>
<evidence type="ECO:0000313" key="3">
    <source>
        <dbReference type="EMBL" id="GMI31416.1"/>
    </source>
</evidence>
<dbReference type="Proteomes" id="UP001165060">
    <property type="component" value="Unassembled WGS sequence"/>
</dbReference>
<accession>A0ABQ6MSM8</accession>
<proteinExistence type="predicted"/>
<comment type="caution">
    <text evidence="3">The sequence shown here is derived from an EMBL/GenBank/DDBJ whole genome shotgun (WGS) entry which is preliminary data.</text>
</comment>
<gene>
    <name evidence="3" type="ORF">TeGR_g662</name>
</gene>
<evidence type="ECO:0000256" key="1">
    <source>
        <dbReference type="SAM" id="MobiDB-lite"/>
    </source>
</evidence>
<keyword evidence="2" id="KW-0812">Transmembrane</keyword>
<organism evidence="3 4">
    <name type="scientific">Tetraparma gracilis</name>
    <dbReference type="NCBI Taxonomy" id="2962635"/>
    <lineage>
        <taxon>Eukaryota</taxon>
        <taxon>Sar</taxon>
        <taxon>Stramenopiles</taxon>
        <taxon>Ochrophyta</taxon>
        <taxon>Bolidophyceae</taxon>
        <taxon>Parmales</taxon>
        <taxon>Triparmaceae</taxon>
        <taxon>Tetraparma</taxon>
    </lineage>
</organism>
<keyword evidence="2" id="KW-1133">Transmembrane helix</keyword>
<feature type="transmembrane region" description="Helical" evidence="2">
    <location>
        <begin position="52"/>
        <end position="76"/>
    </location>
</feature>
<feature type="transmembrane region" description="Helical" evidence="2">
    <location>
        <begin position="20"/>
        <end position="40"/>
    </location>
</feature>
<evidence type="ECO:0000313" key="4">
    <source>
        <dbReference type="Proteomes" id="UP001165060"/>
    </source>
</evidence>
<protein>
    <submittedName>
        <fullName evidence="3">Uncharacterized protein</fullName>
    </submittedName>
</protein>